<name>A0A8J4FVV6_9CHLO</name>
<comment type="caution">
    <text evidence="2">The sequence shown here is derived from an EMBL/GenBank/DDBJ whole genome shotgun (WGS) entry which is preliminary data.</text>
</comment>
<evidence type="ECO:0000313" key="2">
    <source>
        <dbReference type="EMBL" id="GIL91221.1"/>
    </source>
</evidence>
<proteinExistence type="predicted"/>
<dbReference type="AlphaFoldDB" id="A0A8J4FVV6"/>
<dbReference type="Proteomes" id="UP000747110">
    <property type="component" value="Unassembled WGS sequence"/>
</dbReference>
<sequence length="244" mass="25640">MDPERTGGPGAGYAGLRCIHTKGRTSDSTTRPGRRPALPLPPFIHIHIRIRTFFRTSPEPRPSSHRTPLKQSPIALHTFPLERLWTCPDPFPLSTHLRRGQVITSALHIRNQRVAPAATSSLSQPRDPLARALDTPAARASYRRLVSAVSAAAEPGCMPASDPDAKRCSESESDPPRFLPVSPDPPSLSSSSRFTETLVPDAVPQAAPDSGAASASGTSAASSVASATASSAALSSCPASRSAT</sequence>
<protein>
    <submittedName>
        <fullName evidence="2">Uncharacterized protein</fullName>
    </submittedName>
</protein>
<feature type="region of interest" description="Disordered" evidence="1">
    <location>
        <begin position="154"/>
        <end position="225"/>
    </location>
</feature>
<evidence type="ECO:0000256" key="1">
    <source>
        <dbReference type="SAM" id="MobiDB-lite"/>
    </source>
</evidence>
<gene>
    <name evidence="2" type="ORF">Vretifemale_18912</name>
</gene>
<dbReference type="EMBL" id="BNCP01000063">
    <property type="protein sequence ID" value="GIL91221.1"/>
    <property type="molecule type" value="Genomic_DNA"/>
</dbReference>
<organism evidence="2 3">
    <name type="scientific">Volvox reticuliferus</name>
    <dbReference type="NCBI Taxonomy" id="1737510"/>
    <lineage>
        <taxon>Eukaryota</taxon>
        <taxon>Viridiplantae</taxon>
        <taxon>Chlorophyta</taxon>
        <taxon>core chlorophytes</taxon>
        <taxon>Chlorophyceae</taxon>
        <taxon>CS clade</taxon>
        <taxon>Chlamydomonadales</taxon>
        <taxon>Volvocaceae</taxon>
        <taxon>Volvox</taxon>
    </lineage>
</organism>
<feature type="compositionally biased region" description="Low complexity" evidence="1">
    <location>
        <begin position="206"/>
        <end position="225"/>
    </location>
</feature>
<keyword evidence="3" id="KW-1185">Reference proteome</keyword>
<reference evidence="2" key="1">
    <citation type="journal article" date="2021" name="Proc. Natl. Acad. Sci. U.S.A.">
        <title>Three genomes in the algal genus Volvox reveal the fate of a haploid sex-determining region after a transition to homothallism.</title>
        <authorList>
            <person name="Yamamoto K."/>
            <person name="Hamaji T."/>
            <person name="Kawai-Toyooka H."/>
            <person name="Matsuzaki R."/>
            <person name="Takahashi F."/>
            <person name="Nishimura Y."/>
            <person name="Kawachi M."/>
            <person name="Noguchi H."/>
            <person name="Minakuchi Y."/>
            <person name="Umen J.G."/>
            <person name="Toyoda A."/>
            <person name="Nozaki H."/>
        </authorList>
    </citation>
    <scope>NUCLEOTIDE SEQUENCE</scope>
    <source>
        <strain evidence="2">NIES-3786</strain>
    </source>
</reference>
<evidence type="ECO:0000313" key="3">
    <source>
        <dbReference type="Proteomes" id="UP000747110"/>
    </source>
</evidence>
<accession>A0A8J4FVV6</accession>
<feature type="region of interest" description="Disordered" evidence="1">
    <location>
        <begin position="1"/>
        <end position="38"/>
    </location>
</feature>